<comment type="similarity">
    <text evidence="2">Belongs to the major facilitator superfamily.</text>
</comment>
<dbReference type="InterPro" id="IPR005828">
    <property type="entry name" value="MFS_sugar_transport-like"/>
</dbReference>
<keyword evidence="5 7" id="KW-1133">Transmembrane helix</keyword>
<evidence type="ECO:0000256" key="4">
    <source>
        <dbReference type="ARBA" id="ARBA00022692"/>
    </source>
</evidence>
<keyword evidence="6 7" id="KW-0472">Membrane</keyword>
<evidence type="ECO:0000256" key="3">
    <source>
        <dbReference type="ARBA" id="ARBA00022448"/>
    </source>
</evidence>
<feature type="transmembrane region" description="Helical" evidence="7">
    <location>
        <begin position="423"/>
        <end position="449"/>
    </location>
</feature>
<gene>
    <name evidence="9" type="primary">Dmoj\GI23894</name>
    <name evidence="9" type="ORF">Dmoj_GI23894</name>
</gene>
<dbReference type="PhylomeDB" id="B4KD05"/>
<reference evidence="9 10" key="1">
    <citation type="journal article" date="2007" name="Nature">
        <title>Evolution of genes and genomes on the Drosophila phylogeny.</title>
        <authorList>
            <consortium name="Drosophila 12 Genomes Consortium"/>
            <person name="Clark A.G."/>
            <person name="Eisen M.B."/>
            <person name="Smith D.R."/>
            <person name="Bergman C.M."/>
            <person name="Oliver B."/>
            <person name="Markow T.A."/>
            <person name="Kaufman T.C."/>
            <person name="Kellis M."/>
            <person name="Gelbart W."/>
            <person name="Iyer V.N."/>
            <person name="Pollard D.A."/>
            <person name="Sackton T.B."/>
            <person name="Larracuente A.M."/>
            <person name="Singh N.D."/>
            <person name="Abad J.P."/>
            <person name="Abt D.N."/>
            <person name="Adryan B."/>
            <person name="Aguade M."/>
            <person name="Akashi H."/>
            <person name="Anderson W.W."/>
            <person name="Aquadro C.F."/>
            <person name="Ardell D.H."/>
            <person name="Arguello R."/>
            <person name="Artieri C.G."/>
            <person name="Barbash D.A."/>
            <person name="Barker D."/>
            <person name="Barsanti P."/>
            <person name="Batterham P."/>
            <person name="Batzoglou S."/>
            <person name="Begun D."/>
            <person name="Bhutkar A."/>
            <person name="Blanco E."/>
            <person name="Bosak S.A."/>
            <person name="Bradley R.K."/>
            <person name="Brand A.D."/>
            <person name="Brent M.R."/>
            <person name="Brooks A.N."/>
            <person name="Brown R.H."/>
            <person name="Butlin R.K."/>
            <person name="Caggese C."/>
            <person name="Calvi B.R."/>
            <person name="Bernardo de Carvalho A."/>
            <person name="Caspi A."/>
            <person name="Castrezana S."/>
            <person name="Celniker S.E."/>
            <person name="Chang J.L."/>
            <person name="Chapple C."/>
            <person name="Chatterji S."/>
            <person name="Chinwalla A."/>
            <person name="Civetta A."/>
            <person name="Clifton S.W."/>
            <person name="Comeron J.M."/>
            <person name="Costello J.C."/>
            <person name="Coyne J.A."/>
            <person name="Daub J."/>
            <person name="David R.G."/>
            <person name="Delcher A.L."/>
            <person name="Delehaunty K."/>
            <person name="Do C.B."/>
            <person name="Ebling H."/>
            <person name="Edwards K."/>
            <person name="Eickbush T."/>
            <person name="Evans J.D."/>
            <person name="Filipski A."/>
            <person name="Findeiss S."/>
            <person name="Freyhult E."/>
            <person name="Fulton L."/>
            <person name="Fulton R."/>
            <person name="Garcia A.C."/>
            <person name="Gardiner A."/>
            <person name="Garfield D.A."/>
            <person name="Garvin B.E."/>
            <person name="Gibson G."/>
            <person name="Gilbert D."/>
            <person name="Gnerre S."/>
            <person name="Godfrey J."/>
            <person name="Good R."/>
            <person name="Gotea V."/>
            <person name="Gravely B."/>
            <person name="Greenberg A.J."/>
            <person name="Griffiths-Jones S."/>
            <person name="Gross S."/>
            <person name="Guigo R."/>
            <person name="Gustafson E.A."/>
            <person name="Haerty W."/>
            <person name="Hahn M.W."/>
            <person name="Halligan D.L."/>
            <person name="Halpern A.L."/>
            <person name="Halter G.M."/>
            <person name="Han M.V."/>
            <person name="Heger A."/>
            <person name="Hillier L."/>
            <person name="Hinrichs A.S."/>
            <person name="Holmes I."/>
            <person name="Hoskins R.A."/>
            <person name="Hubisz M.J."/>
            <person name="Hultmark D."/>
            <person name="Huntley M.A."/>
            <person name="Jaffe D.B."/>
            <person name="Jagadeeshan S."/>
            <person name="Jeck W.R."/>
            <person name="Johnson J."/>
            <person name="Jones C.D."/>
            <person name="Jordan W.C."/>
            <person name="Karpen G.H."/>
            <person name="Kataoka E."/>
            <person name="Keightley P.D."/>
            <person name="Kheradpour P."/>
            <person name="Kirkness E.F."/>
            <person name="Koerich L.B."/>
            <person name="Kristiansen K."/>
            <person name="Kudrna D."/>
            <person name="Kulathinal R.J."/>
            <person name="Kumar S."/>
            <person name="Kwok R."/>
            <person name="Lander E."/>
            <person name="Langley C.H."/>
            <person name="Lapoint R."/>
            <person name="Lazzaro B.P."/>
            <person name="Lee S.J."/>
            <person name="Levesque L."/>
            <person name="Li R."/>
            <person name="Lin C.F."/>
            <person name="Lin M.F."/>
            <person name="Lindblad-Toh K."/>
            <person name="Llopart A."/>
            <person name="Long M."/>
            <person name="Low L."/>
            <person name="Lozovsky E."/>
            <person name="Lu J."/>
            <person name="Luo M."/>
            <person name="Machado C.A."/>
            <person name="Makalowski W."/>
            <person name="Marzo M."/>
            <person name="Matsuda M."/>
            <person name="Matzkin L."/>
            <person name="McAllister B."/>
            <person name="McBride C.S."/>
            <person name="McKernan B."/>
            <person name="McKernan K."/>
            <person name="Mendez-Lago M."/>
            <person name="Minx P."/>
            <person name="Mollenhauer M.U."/>
            <person name="Montooth K."/>
            <person name="Mount S.M."/>
            <person name="Mu X."/>
            <person name="Myers E."/>
            <person name="Negre B."/>
            <person name="Newfeld S."/>
            <person name="Nielsen R."/>
            <person name="Noor M.A."/>
            <person name="O'Grady P."/>
            <person name="Pachter L."/>
            <person name="Papaceit M."/>
            <person name="Parisi M.J."/>
            <person name="Parisi M."/>
            <person name="Parts L."/>
            <person name="Pedersen J.S."/>
            <person name="Pesole G."/>
            <person name="Phillippy A.M."/>
            <person name="Ponting C.P."/>
            <person name="Pop M."/>
            <person name="Porcelli D."/>
            <person name="Powell J.R."/>
            <person name="Prohaska S."/>
            <person name="Pruitt K."/>
            <person name="Puig M."/>
            <person name="Quesneville H."/>
            <person name="Ram K.R."/>
            <person name="Rand D."/>
            <person name="Rasmussen M.D."/>
            <person name="Reed L.K."/>
            <person name="Reenan R."/>
            <person name="Reily A."/>
            <person name="Remington K.A."/>
            <person name="Rieger T.T."/>
            <person name="Ritchie M.G."/>
            <person name="Robin C."/>
            <person name="Rogers Y.H."/>
            <person name="Rohde C."/>
            <person name="Rozas J."/>
            <person name="Rubenfield M.J."/>
            <person name="Ruiz A."/>
            <person name="Russo S."/>
            <person name="Salzberg S.L."/>
            <person name="Sanchez-Gracia A."/>
            <person name="Saranga D.J."/>
            <person name="Sato H."/>
            <person name="Schaeffer S.W."/>
            <person name="Schatz M.C."/>
            <person name="Schlenke T."/>
            <person name="Schwartz R."/>
            <person name="Segarra C."/>
            <person name="Singh R.S."/>
            <person name="Sirot L."/>
            <person name="Sirota M."/>
            <person name="Sisneros N.B."/>
            <person name="Smith C.D."/>
            <person name="Smith T.F."/>
            <person name="Spieth J."/>
            <person name="Stage D.E."/>
            <person name="Stark A."/>
            <person name="Stephan W."/>
            <person name="Strausberg R.L."/>
            <person name="Strempel S."/>
            <person name="Sturgill D."/>
            <person name="Sutton G."/>
            <person name="Sutton G.G."/>
            <person name="Tao W."/>
            <person name="Teichmann S."/>
            <person name="Tobari Y.N."/>
            <person name="Tomimura Y."/>
            <person name="Tsolas J.M."/>
            <person name="Valente V.L."/>
            <person name="Venter E."/>
            <person name="Venter J.C."/>
            <person name="Vicario S."/>
            <person name="Vieira F.G."/>
            <person name="Vilella A.J."/>
            <person name="Villasante A."/>
            <person name="Walenz B."/>
            <person name="Wang J."/>
            <person name="Wasserman M."/>
            <person name="Watts T."/>
            <person name="Wilson D."/>
            <person name="Wilson R.K."/>
            <person name="Wing R.A."/>
            <person name="Wolfner M.F."/>
            <person name="Wong A."/>
            <person name="Wong G.K."/>
            <person name="Wu C.I."/>
            <person name="Wu G."/>
            <person name="Yamamoto D."/>
            <person name="Yang H.P."/>
            <person name="Yang S.P."/>
            <person name="Yorke J.A."/>
            <person name="Yoshida K."/>
            <person name="Zdobnov E."/>
            <person name="Zhang P."/>
            <person name="Zhang Y."/>
            <person name="Zimin A.V."/>
            <person name="Baldwin J."/>
            <person name="Abdouelleil A."/>
            <person name="Abdulkadir J."/>
            <person name="Abebe A."/>
            <person name="Abera B."/>
            <person name="Abreu J."/>
            <person name="Acer S.C."/>
            <person name="Aftuck L."/>
            <person name="Alexander A."/>
            <person name="An P."/>
            <person name="Anderson E."/>
            <person name="Anderson S."/>
            <person name="Arachi H."/>
            <person name="Azer M."/>
            <person name="Bachantsang P."/>
            <person name="Barry A."/>
            <person name="Bayul T."/>
            <person name="Berlin A."/>
            <person name="Bessette D."/>
            <person name="Bloom T."/>
            <person name="Blye J."/>
            <person name="Boguslavskiy L."/>
            <person name="Bonnet C."/>
            <person name="Boukhgalter B."/>
            <person name="Bourzgui I."/>
            <person name="Brown A."/>
            <person name="Cahill P."/>
            <person name="Channer S."/>
            <person name="Cheshatsang Y."/>
            <person name="Chuda L."/>
            <person name="Citroen M."/>
            <person name="Collymore A."/>
            <person name="Cooke P."/>
            <person name="Costello M."/>
            <person name="D'Aco K."/>
            <person name="Daza R."/>
            <person name="De Haan G."/>
            <person name="DeGray S."/>
            <person name="DeMaso C."/>
            <person name="Dhargay N."/>
            <person name="Dooley K."/>
            <person name="Dooley E."/>
            <person name="Doricent M."/>
            <person name="Dorje P."/>
            <person name="Dorjee K."/>
            <person name="Dupes A."/>
            <person name="Elong R."/>
            <person name="Falk J."/>
            <person name="Farina A."/>
            <person name="Faro S."/>
            <person name="Ferguson D."/>
            <person name="Fisher S."/>
            <person name="Foley C.D."/>
            <person name="Franke A."/>
            <person name="Friedrich D."/>
            <person name="Gadbois L."/>
            <person name="Gearin G."/>
            <person name="Gearin C.R."/>
            <person name="Giannoukos G."/>
            <person name="Goode T."/>
            <person name="Graham J."/>
            <person name="Grandbois E."/>
            <person name="Grewal S."/>
            <person name="Gyaltsen K."/>
            <person name="Hafez N."/>
            <person name="Hagos B."/>
            <person name="Hall J."/>
            <person name="Henson C."/>
            <person name="Hollinger A."/>
            <person name="Honan T."/>
            <person name="Huard M.D."/>
            <person name="Hughes L."/>
            <person name="Hurhula B."/>
            <person name="Husby M.E."/>
            <person name="Kamat A."/>
            <person name="Kanga B."/>
            <person name="Kashin S."/>
            <person name="Khazanovich D."/>
            <person name="Kisner P."/>
            <person name="Lance K."/>
            <person name="Lara M."/>
            <person name="Lee W."/>
            <person name="Lennon N."/>
            <person name="Letendre F."/>
            <person name="LeVine R."/>
            <person name="Lipovsky A."/>
            <person name="Liu X."/>
            <person name="Liu J."/>
            <person name="Liu S."/>
            <person name="Lokyitsang T."/>
            <person name="Lokyitsang Y."/>
            <person name="Lubonja R."/>
            <person name="Lui A."/>
            <person name="MacDonald P."/>
            <person name="Magnisalis V."/>
            <person name="Maru K."/>
            <person name="Matthews C."/>
            <person name="McCusker W."/>
            <person name="McDonough S."/>
            <person name="Mehta T."/>
            <person name="Meldrim J."/>
            <person name="Meneus L."/>
            <person name="Mihai O."/>
            <person name="Mihalev A."/>
            <person name="Mihova T."/>
            <person name="Mittelman R."/>
            <person name="Mlenga V."/>
            <person name="Montmayeur A."/>
            <person name="Mulrain L."/>
            <person name="Navidi A."/>
            <person name="Naylor J."/>
            <person name="Negash T."/>
            <person name="Nguyen T."/>
            <person name="Nguyen N."/>
            <person name="Nicol R."/>
            <person name="Norbu C."/>
            <person name="Norbu N."/>
            <person name="Novod N."/>
            <person name="O'Neill B."/>
            <person name="Osman S."/>
            <person name="Markiewicz E."/>
            <person name="Oyono O.L."/>
            <person name="Patti C."/>
            <person name="Phunkhang P."/>
            <person name="Pierre F."/>
            <person name="Priest M."/>
            <person name="Raghuraman S."/>
            <person name="Rege F."/>
            <person name="Reyes R."/>
            <person name="Rise C."/>
            <person name="Rogov P."/>
            <person name="Ross K."/>
            <person name="Ryan E."/>
            <person name="Settipalli S."/>
            <person name="Shea T."/>
            <person name="Sherpa N."/>
            <person name="Shi L."/>
            <person name="Shih D."/>
            <person name="Sparrow T."/>
            <person name="Spaulding J."/>
            <person name="Stalker J."/>
            <person name="Stange-Thomann N."/>
            <person name="Stavropoulos S."/>
            <person name="Stone C."/>
            <person name="Strader C."/>
            <person name="Tesfaye S."/>
            <person name="Thomson T."/>
            <person name="Thoulutsang Y."/>
            <person name="Thoulutsang D."/>
            <person name="Topham K."/>
            <person name="Topping I."/>
            <person name="Tsamla T."/>
            <person name="Vassiliev H."/>
            <person name="Vo A."/>
            <person name="Wangchuk T."/>
            <person name="Wangdi T."/>
            <person name="Weiand M."/>
            <person name="Wilkinson J."/>
            <person name="Wilson A."/>
            <person name="Yadav S."/>
            <person name="Young G."/>
            <person name="Yu Q."/>
            <person name="Zembek L."/>
            <person name="Zhong D."/>
            <person name="Zimmer A."/>
            <person name="Zwirko Z."/>
            <person name="Jaffe D.B."/>
            <person name="Alvarez P."/>
            <person name="Brockman W."/>
            <person name="Butler J."/>
            <person name="Chin C."/>
            <person name="Gnerre S."/>
            <person name="Grabherr M."/>
            <person name="Kleber M."/>
            <person name="Mauceli E."/>
            <person name="MacCallum I."/>
        </authorList>
    </citation>
    <scope>NUCLEOTIDE SEQUENCE [LARGE SCALE GENOMIC DNA]</scope>
    <source>
        <strain evidence="10">Tucson 15081-1352.22</strain>
    </source>
</reference>
<feature type="transmembrane region" description="Helical" evidence="7">
    <location>
        <begin position="24"/>
        <end position="47"/>
    </location>
</feature>
<dbReference type="InterPro" id="IPR020846">
    <property type="entry name" value="MFS_dom"/>
</dbReference>
<dbReference type="Pfam" id="PF00083">
    <property type="entry name" value="Sugar_tr"/>
    <property type="match status" value="1"/>
</dbReference>
<dbReference type="HOGENOM" id="CLU_001265_46_15_1"/>
<dbReference type="Proteomes" id="UP000009192">
    <property type="component" value="Unassembled WGS sequence"/>
</dbReference>
<evidence type="ECO:0000256" key="7">
    <source>
        <dbReference type="SAM" id="Phobius"/>
    </source>
</evidence>
<dbReference type="AlphaFoldDB" id="B4KD05"/>
<keyword evidence="10" id="KW-1185">Reference proteome</keyword>
<comment type="subcellular location">
    <subcellularLocation>
        <location evidence="1">Membrane</location>
        <topology evidence="1">Multi-pass membrane protein</topology>
    </subcellularLocation>
</comment>
<dbReference type="eggNOG" id="KOG0255">
    <property type="taxonomic scope" value="Eukaryota"/>
</dbReference>
<feature type="transmembrane region" description="Helical" evidence="7">
    <location>
        <begin position="373"/>
        <end position="392"/>
    </location>
</feature>
<feature type="transmembrane region" description="Helical" evidence="7">
    <location>
        <begin position="399"/>
        <end position="417"/>
    </location>
</feature>
<evidence type="ECO:0000256" key="6">
    <source>
        <dbReference type="ARBA" id="ARBA00023136"/>
    </source>
</evidence>
<keyword evidence="4 7" id="KW-0812">Transmembrane</keyword>
<feature type="transmembrane region" description="Helical" evidence="7">
    <location>
        <begin position="67"/>
        <end position="86"/>
    </location>
</feature>
<evidence type="ECO:0000256" key="5">
    <source>
        <dbReference type="ARBA" id="ARBA00022989"/>
    </source>
</evidence>
<sequence length="514" mass="57525">MAKVVEAEETADFETAISACGFGVFNVIIIVCALPCLTSMVFSASVISYVMPTAECDLNLSVMDMGILNAMTYSGMILSAIPWGFVSDTLGRRPVLIYGGFIDGIFVLCSALSQNSIQLMIFKFFDGLAICGPFAVVISYLAEFHGQKHRHYIMFLIGLCVSVGAITLPLLAYLILPRHISFKLGAMKFHTWQVFLAILALPTFLSGLLHIFLPESPKFLMAHGYYSKALECFQRIYAMNKRTSRKAYPIKSVSDVKPEQMEENQLSVMQRCRKAKFIFCEGLKQLKPMCKCPYLGVSIHVYLLHFCQIMCVNSIRLWMPKIFATMHAFEVRGDADRSMCAVLKHNSEMNFTKEQKSQECDIHQQPGSYTDNIIVSAIGLLGFLIVFPLLSFQAFASHMLKISLFVATILVGGLYFTNSSLSMLLISAFYLMVMGICASTIMSMTVVYFPTLVRTIVLLLIMTFGRLGSVTGNILLPLFIKINCWAPFVWLTFLMLLSFVMSLFLKVNIKQALN</sequence>
<dbReference type="InterPro" id="IPR036259">
    <property type="entry name" value="MFS_trans_sf"/>
</dbReference>
<evidence type="ECO:0000256" key="2">
    <source>
        <dbReference type="ARBA" id="ARBA00008335"/>
    </source>
</evidence>
<evidence type="ECO:0000256" key="1">
    <source>
        <dbReference type="ARBA" id="ARBA00004141"/>
    </source>
</evidence>
<feature type="transmembrane region" description="Helical" evidence="7">
    <location>
        <begin position="195"/>
        <end position="213"/>
    </location>
</feature>
<evidence type="ECO:0000259" key="8">
    <source>
        <dbReference type="PROSITE" id="PS50850"/>
    </source>
</evidence>
<proteinExistence type="inferred from homology"/>
<dbReference type="EMBL" id="CH933806">
    <property type="protein sequence ID" value="EDW13775.1"/>
    <property type="molecule type" value="Genomic_DNA"/>
</dbReference>
<feature type="transmembrane region" description="Helical" evidence="7">
    <location>
        <begin position="485"/>
        <end position="505"/>
    </location>
</feature>
<organism evidence="9 10">
    <name type="scientific">Drosophila mojavensis</name>
    <name type="common">Fruit fly</name>
    <dbReference type="NCBI Taxonomy" id="7230"/>
    <lineage>
        <taxon>Eukaryota</taxon>
        <taxon>Metazoa</taxon>
        <taxon>Ecdysozoa</taxon>
        <taxon>Arthropoda</taxon>
        <taxon>Hexapoda</taxon>
        <taxon>Insecta</taxon>
        <taxon>Pterygota</taxon>
        <taxon>Neoptera</taxon>
        <taxon>Endopterygota</taxon>
        <taxon>Diptera</taxon>
        <taxon>Brachycera</taxon>
        <taxon>Muscomorpha</taxon>
        <taxon>Ephydroidea</taxon>
        <taxon>Drosophilidae</taxon>
        <taxon>Drosophila</taxon>
    </lineage>
</organism>
<dbReference type="GO" id="GO:0022857">
    <property type="term" value="F:transmembrane transporter activity"/>
    <property type="evidence" value="ECO:0007669"/>
    <property type="project" value="InterPro"/>
</dbReference>
<dbReference type="SUPFAM" id="SSF103473">
    <property type="entry name" value="MFS general substrate transporter"/>
    <property type="match status" value="1"/>
</dbReference>
<dbReference type="PROSITE" id="PS50850">
    <property type="entry name" value="MFS"/>
    <property type="match status" value="1"/>
</dbReference>
<feature type="transmembrane region" description="Helical" evidence="7">
    <location>
        <begin position="119"/>
        <end position="141"/>
    </location>
</feature>
<protein>
    <recommendedName>
        <fullName evidence="8">Major facilitator superfamily (MFS) profile domain-containing protein</fullName>
    </recommendedName>
</protein>
<feature type="domain" description="Major facilitator superfamily (MFS) profile" evidence="8">
    <location>
        <begin position="28"/>
        <end position="510"/>
    </location>
</feature>
<dbReference type="Gene3D" id="1.20.1250.20">
    <property type="entry name" value="MFS general substrate transporter like domains"/>
    <property type="match status" value="1"/>
</dbReference>
<dbReference type="PANTHER" id="PTHR23511">
    <property type="entry name" value="SYNAPTIC VESICLE GLYCOPROTEIN 2"/>
    <property type="match status" value="1"/>
</dbReference>
<dbReference type="OMA" id="MMGVCAT"/>
<dbReference type="PANTHER" id="PTHR23511:SF36">
    <property type="entry name" value="EG:BACR7A4.13 PROTEIN-RELATED"/>
    <property type="match status" value="1"/>
</dbReference>
<dbReference type="KEGG" id="dmo:Dmoj_GI23894"/>
<dbReference type="InParanoid" id="B4KD05"/>
<feature type="transmembrane region" description="Helical" evidence="7">
    <location>
        <begin position="153"/>
        <end position="175"/>
    </location>
</feature>
<dbReference type="GO" id="GO:0016020">
    <property type="term" value="C:membrane"/>
    <property type="evidence" value="ECO:0007669"/>
    <property type="project" value="UniProtKB-SubCell"/>
</dbReference>
<evidence type="ECO:0000313" key="9">
    <source>
        <dbReference type="EMBL" id="EDW13775.1"/>
    </source>
</evidence>
<evidence type="ECO:0000313" key="10">
    <source>
        <dbReference type="Proteomes" id="UP000009192"/>
    </source>
</evidence>
<feature type="transmembrane region" description="Helical" evidence="7">
    <location>
        <begin position="456"/>
        <end position="479"/>
    </location>
</feature>
<accession>B4KD05</accession>
<dbReference type="OrthoDB" id="3936150at2759"/>
<keyword evidence="3" id="KW-0813">Transport</keyword>
<feature type="transmembrane region" description="Helical" evidence="7">
    <location>
        <begin position="294"/>
        <end position="319"/>
    </location>
</feature>
<name>B4KD05_DROMO</name>
<feature type="transmembrane region" description="Helical" evidence="7">
    <location>
        <begin position="95"/>
        <end position="113"/>
    </location>
</feature>